<accession>A0ABZ1U2B7</accession>
<feature type="compositionally biased region" description="Polar residues" evidence="1">
    <location>
        <begin position="119"/>
        <end position="128"/>
    </location>
</feature>
<feature type="region of interest" description="Disordered" evidence="1">
    <location>
        <begin position="96"/>
        <end position="136"/>
    </location>
</feature>
<sequence length="136" mass="14815">MRELVCALIRDRSGGRPPWPSLLEELKGFAVTLALLDQLVVLPDRLSLRELSGQVSIAVRELKRFTRTGRPACAESAERRLFALVLLLGPVVPEGGGASVAGPPSPPVPPAQRWRPSGLQLTTPSMRTMHSDDRFV</sequence>
<reference evidence="2" key="1">
    <citation type="submission" date="2022-10" db="EMBL/GenBank/DDBJ databases">
        <title>The complete genomes of actinobacterial strains from the NBC collection.</title>
        <authorList>
            <person name="Joergensen T.S."/>
            <person name="Alvarez Arevalo M."/>
            <person name="Sterndorff E.B."/>
            <person name="Faurdal D."/>
            <person name="Vuksanovic O."/>
            <person name="Mourched A.-S."/>
            <person name="Charusanti P."/>
            <person name="Shaw S."/>
            <person name="Blin K."/>
            <person name="Weber T."/>
        </authorList>
    </citation>
    <scope>NUCLEOTIDE SEQUENCE</scope>
    <source>
        <strain evidence="2">NBC_00222</strain>
    </source>
</reference>
<name>A0ABZ1U2B7_9ACTN</name>
<evidence type="ECO:0000313" key="2">
    <source>
        <dbReference type="EMBL" id="WUQ85323.1"/>
    </source>
</evidence>
<protein>
    <submittedName>
        <fullName evidence="2">Uncharacterized protein</fullName>
    </submittedName>
</protein>
<organism evidence="2 3">
    <name type="scientific">Kitasatospora purpeofusca</name>
    <dbReference type="NCBI Taxonomy" id="67352"/>
    <lineage>
        <taxon>Bacteria</taxon>
        <taxon>Bacillati</taxon>
        <taxon>Actinomycetota</taxon>
        <taxon>Actinomycetes</taxon>
        <taxon>Kitasatosporales</taxon>
        <taxon>Streptomycetaceae</taxon>
        <taxon>Kitasatospora</taxon>
    </lineage>
</organism>
<evidence type="ECO:0000256" key="1">
    <source>
        <dbReference type="SAM" id="MobiDB-lite"/>
    </source>
</evidence>
<evidence type="ECO:0000313" key="3">
    <source>
        <dbReference type="Proteomes" id="UP001432222"/>
    </source>
</evidence>
<dbReference type="Proteomes" id="UP001432222">
    <property type="component" value="Chromosome"/>
</dbReference>
<dbReference type="EMBL" id="CP108110">
    <property type="protein sequence ID" value="WUQ85323.1"/>
    <property type="molecule type" value="Genomic_DNA"/>
</dbReference>
<keyword evidence="3" id="KW-1185">Reference proteome</keyword>
<gene>
    <name evidence="2" type="ORF">OHA16_21575</name>
</gene>
<dbReference type="RefSeq" id="WP_328956100.1">
    <property type="nucleotide sequence ID" value="NZ_CP108110.1"/>
</dbReference>
<proteinExistence type="predicted"/>